<comment type="caution">
    <text evidence="2">The sequence shown here is derived from an EMBL/GenBank/DDBJ whole genome shotgun (WGS) entry which is preliminary data.</text>
</comment>
<reference evidence="2" key="1">
    <citation type="submission" date="2021-01" db="EMBL/GenBank/DDBJ databases">
        <authorList>
            <consortium name="Genoscope - CEA"/>
            <person name="William W."/>
        </authorList>
    </citation>
    <scope>NUCLEOTIDE SEQUENCE</scope>
</reference>
<dbReference type="Proteomes" id="UP000692954">
    <property type="component" value="Unassembled WGS sequence"/>
</dbReference>
<sequence length="115" mass="13638">MEIKSQLQNEIKTNEELKTSENEKIEFICKELKNICTVSYLLVIPKISSKMIQKKKIIQQKRNNDHSKNESSMNQNRKTNQNYLDDFQENLESKINLINDLESKLLYLKTMISKK</sequence>
<proteinExistence type="predicted"/>
<dbReference type="EMBL" id="CAJJDN010000061">
    <property type="protein sequence ID" value="CAD8093660.1"/>
    <property type="molecule type" value="Genomic_DNA"/>
</dbReference>
<name>A0A8S1NNK5_9CILI</name>
<keyword evidence="3" id="KW-1185">Reference proteome</keyword>
<gene>
    <name evidence="2" type="ORF">PSON_ATCC_30995.1.T0610091</name>
</gene>
<feature type="compositionally biased region" description="Polar residues" evidence="1">
    <location>
        <begin position="70"/>
        <end position="80"/>
    </location>
</feature>
<feature type="region of interest" description="Disordered" evidence="1">
    <location>
        <begin position="55"/>
        <end position="80"/>
    </location>
</feature>
<dbReference type="AlphaFoldDB" id="A0A8S1NNK5"/>
<evidence type="ECO:0000256" key="1">
    <source>
        <dbReference type="SAM" id="MobiDB-lite"/>
    </source>
</evidence>
<organism evidence="2 3">
    <name type="scientific">Paramecium sonneborni</name>
    <dbReference type="NCBI Taxonomy" id="65129"/>
    <lineage>
        <taxon>Eukaryota</taxon>
        <taxon>Sar</taxon>
        <taxon>Alveolata</taxon>
        <taxon>Ciliophora</taxon>
        <taxon>Intramacronucleata</taxon>
        <taxon>Oligohymenophorea</taxon>
        <taxon>Peniculida</taxon>
        <taxon>Parameciidae</taxon>
        <taxon>Paramecium</taxon>
    </lineage>
</organism>
<dbReference type="OrthoDB" id="310138at2759"/>
<accession>A0A8S1NNK5</accession>
<protein>
    <submittedName>
        <fullName evidence="2">Uncharacterized protein</fullName>
    </submittedName>
</protein>
<evidence type="ECO:0000313" key="2">
    <source>
        <dbReference type="EMBL" id="CAD8093660.1"/>
    </source>
</evidence>
<evidence type="ECO:0000313" key="3">
    <source>
        <dbReference type="Proteomes" id="UP000692954"/>
    </source>
</evidence>